<dbReference type="GO" id="GO:0004674">
    <property type="term" value="F:protein serine/threonine kinase activity"/>
    <property type="evidence" value="ECO:0007669"/>
    <property type="project" value="UniProtKB-KW"/>
</dbReference>
<evidence type="ECO:0000313" key="10">
    <source>
        <dbReference type="Proteomes" id="UP000649617"/>
    </source>
</evidence>
<keyword evidence="6" id="KW-0418">Kinase</keyword>
<sequence length="384" mass="42731">MDGSLQSNESSQPLEKVGSVFTLGRKIGSGSFGKVYFALNTQNGQEVAVKLEDQSGLHQMLPYEAKLLKHLEGGEGIANVYFSGKEGAFNIMVMDLLGPSLEDLFNSCRRTFTVKTVLTLADQMISRVQYLHSKDFVHRDLKPDNFLVGAGKKCNVVHIIDFGLAKRYRNSKRQHIPFSQRKSLTGTARYASVNAHKGAEQSRRDDMEALGYIFLYFSRGLLPWKILEKKQSVPLDELCEDCPPVLATYVSYCKSLGFEDEPDYAYLKKLFKDFMSKEGLQDDGQFEWSSRIGRSDADLKSKADQEGLKVSSKRSRRHQLSSSTAVVATETGRTSLRTASRVTSRNNLGDGMPHEVSDIRIPKAAPKNGGLMSSLCGCLRAQSE</sequence>
<dbReference type="PANTHER" id="PTHR11909">
    <property type="entry name" value="CASEIN KINASE-RELATED"/>
    <property type="match status" value="1"/>
</dbReference>
<dbReference type="SUPFAM" id="SSF56112">
    <property type="entry name" value="Protein kinase-like (PK-like)"/>
    <property type="match status" value="1"/>
</dbReference>
<dbReference type="EC" id="2.7.11.1" evidence="1"/>
<dbReference type="PROSITE" id="PS00107">
    <property type="entry name" value="PROTEIN_KINASE_ATP"/>
    <property type="match status" value="1"/>
</dbReference>
<gene>
    <name evidence="9" type="ORF">SPIL2461_LOCUS10313</name>
</gene>
<organism evidence="9 10">
    <name type="scientific">Symbiodinium pilosum</name>
    <name type="common">Dinoflagellate</name>
    <dbReference type="NCBI Taxonomy" id="2952"/>
    <lineage>
        <taxon>Eukaryota</taxon>
        <taxon>Sar</taxon>
        <taxon>Alveolata</taxon>
        <taxon>Dinophyceae</taxon>
        <taxon>Suessiales</taxon>
        <taxon>Symbiodiniaceae</taxon>
        <taxon>Symbiodinium</taxon>
    </lineage>
</organism>
<keyword evidence="10" id="KW-1185">Reference proteome</keyword>
<feature type="domain" description="Protein kinase" evidence="8">
    <location>
        <begin position="21"/>
        <end position="275"/>
    </location>
</feature>
<dbReference type="EMBL" id="CAJNIZ010018991">
    <property type="protein sequence ID" value="CAE7419254.1"/>
    <property type="molecule type" value="Genomic_DNA"/>
</dbReference>
<dbReference type="SMART" id="SM00220">
    <property type="entry name" value="S_TKc"/>
    <property type="match status" value="1"/>
</dbReference>
<dbReference type="InterPro" id="IPR000719">
    <property type="entry name" value="Prot_kinase_dom"/>
</dbReference>
<dbReference type="GO" id="GO:0005524">
    <property type="term" value="F:ATP binding"/>
    <property type="evidence" value="ECO:0007669"/>
    <property type="project" value="UniProtKB-UniRule"/>
</dbReference>
<evidence type="ECO:0000256" key="6">
    <source>
        <dbReference type="RuleBase" id="RU000304"/>
    </source>
</evidence>
<evidence type="ECO:0000256" key="3">
    <source>
        <dbReference type="ARBA" id="ARBA00022840"/>
    </source>
</evidence>
<accession>A0A812R5T8</accession>
<protein>
    <recommendedName>
        <fullName evidence="4">Casein kinase I</fullName>
        <ecNumber evidence="1">2.7.11.1</ecNumber>
    </recommendedName>
</protein>
<evidence type="ECO:0000256" key="1">
    <source>
        <dbReference type="ARBA" id="ARBA00012513"/>
    </source>
</evidence>
<keyword evidence="6" id="KW-0723">Serine/threonine-protein kinase</keyword>
<dbReference type="Gene3D" id="1.10.510.10">
    <property type="entry name" value="Transferase(Phosphotransferase) domain 1"/>
    <property type="match status" value="1"/>
</dbReference>
<evidence type="ECO:0000256" key="4">
    <source>
        <dbReference type="ARBA" id="ARBA00023860"/>
    </source>
</evidence>
<evidence type="ECO:0000313" key="9">
    <source>
        <dbReference type="EMBL" id="CAE7419254.1"/>
    </source>
</evidence>
<name>A0A812R5T8_SYMPI</name>
<reference evidence="9" key="1">
    <citation type="submission" date="2021-02" db="EMBL/GenBank/DDBJ databases">
        <authorList>
            <person name="Dougan E. K."/>
            <person name="Rhodes N."/>
            <person name="Thang M."/>
            <person name="Chan C."/>
        </authorList>
    </citation>
    <scope>NUCLEOTIDE SEQUENCE</scope>
</reference>
<dbReference type="OrthoDB" id="5800476at2759"/>
<comment type="similarity">
    <text evidence="6">Belongs to the protein kinase superfamily.</text>
</comment>
<comment type="caution">
    <text evidence="9">The sequence shown here is derived from an EMBL/GenBank/DDBJ whole genome shotgun (WGS) entry which is preliminary data.</text>
</comment>
<dbReference type="Pfam" id="PF00069">
    <property type="entry name" value="Pkinase"/>
    <property type="match status" value="1"/>
</dbReference>
<dbReference type="AlphaFoldDB" id="A0A812R5T8"/>
<dbReference type="InterPro" id="IPR008271">
    <property type="entry name" value="Ser/Thr_kinase_AS"/>
</dbReference>
<dbReference type="InterPro" id="IPR050235">
    <property type="entry name" value="CK1_Ser-Thr_kinase"/>
</dbReference>
<feature type="region of interest" description="Disordered" evidence="7">
    <location>
        <begin position="299"/>
        <end position="355"/>
    </location>
</feature>
<dbReference type="PROSITE" id="PS50011">
    <property type="entry name" value="PROTEIN_KINASE_DOM"/>
    <property type="match status" value="1"/>
</dbReference>
<dbReference type="Proteomes" id="UP000649617">
    <property type="component" value="Unassembled WGS sequence"/>
</dbReference>
<keyword evidence="3 5" id="KW-0067">ATP-binding</keyword>
<evidence type="ECO:0000256" key="7">
    <source>
        <dbReference type="SAM" id="MobiDB-lite"/>
    </source>
</evidence>
<feature type="binding site" evidence="5">
    <location>
        <position position="50"/>
    </location>
    <ligand>
        <name>ATP</name>
        <dbReference type="ChEBI" id="CHEBI:30616"/>
    </ligand>
</feature>
<keyword evidence="2 5" id="KW-0547">Nucleotide-binding</keyword>
<dbReference type="InterPro" id="IPR017441">
    <property type="entry name" value="Protein_kinase_ATP_BS"/>
</dbReference>
<evidence type="ECO:0000256" key="5">
    <source>
        <dbReference type="PROSITE-ProRule" id="PRU10141"/>
    </source>
</evidence>
<proteinExistence type="inferred from homology"/>
<keyword evidence="6" id="KW-0808">Transferase</keyword>
<dbReference type="InterPro" id="IPR011009">
    <property type="entry name" value="Kinase-like_dom_sf"/>
</dbReference>
<dbReference type="CDD" id="cd14016">
    <property type="entry name" value="STKc_CK1"/>
    <property type="match status" value="1"/>
</dbReference>
<dbReference type="PROSITE" id="PS00108">
    <property type="entry name" value="PROTEIN_KINASE_ST"/>
    <property type="match status" value="1"/>
</dbReference>
<evidence type="ECO:0000259" key="8">
    <source>
        <dbReference type="PROSITE" id="PS50011"/>
    </source>
</evidence>
<evidence type="ECO:0000256" key="2">
    <source>
        <dbReference type="ARBA" id="ARBA00022741"/>
    </source>
</evidence>
<feature type="compositionally biased region" description="Polar residues" evidence="7">
    <location>
        <begin position="320"/>
        <end position="347"/>
    </location>
</feature>